<dbReference type="InterPro" id="IPR002999">
    <property type="entry name" value="Tudor"/>
</dbReference>
<feature type="compositionally biased region" description="Basic and acidic residues" evidence="1">
    <location>
        <begin position="269"/>
        <end position="297"/>
    </location>
</feature>
<feature type="compositionally biased region" description="Polar residues" evidence="1">
    <location>
        <begin position="535"/>
        <end position="544"/>
    </location>
</feature>
<accession>A0A914WNV9</accession>
<feature type="compositionally biased region" description="Gly residues" evidence="1">
    <location>
        <begin position="427"/>
        <end position="445"/>
    </location>
</feature>
<feature type="compositionally biased region" description="Low complexity" evidence="1">
    <location>
        <begin position="258"/>
        <end position="268"/>
    </location>
</feature>
<proteinExistence type="predicted"/>
<sequence length="983" mass="99757">MAPIKQKGFAYKTALEGTKCDVTDVCETLPEKLATDSKVVVRNLPPLPIPAAVNDFLDVIIAFVESPERVFVQLKNEESTIEQISSKLKEEYANGTTTPVLVNPFRGQLCIAKYISDGQWYRASIVERPDPSRVTVFFVDYGNMETIDKRDIRPMSEAFLDRPPQAIAIKLSGLLNDGVDASVKQYMDTLLDQQVTVKLEGNAGNCFEATMMMPVNDEYLNVVDMIKRRVPLTGAAQAPSVNAPALASNAPAFGSTLPPGDGTAAAPAPKRDWNDRDRNVNSRMRTDRTSGVRERQDGGSGGGGGWGGNSAGGNAGSGFGTSGSGGFGAKPEGGFGATRSGGFGSRPDGGFRSNTGGGFGSHSNSTAGNSFGGGGGSGANFASSTDSGFGGGGFGGGNIDRQRGRDNRTGGFRGRAESTQRGRGGDVRSGGYGGSRRNNGFGGGFDAPADGNGFQSGFGTSTDGTGGQSGFGATTNGNGLNPSDEWSTSVAAPANSSGLNPADEWSSSVAVPANSNGLNPSDEWSASVAAPADGSGSNPTNEWSASDAAPVDSKADSADGGKVASATEAASVDPDAAEWGSVSSTVHSTAHDAPATSNPVQPDSCASGNVSNPTDKWSTSDSAPIDSKAEGGKVASATEAASVDPDAAEWGSVSSTVHSTNHDAPATSNPVQPDSSASGNVSNPADEWSNSAAAPVDNKVDGGKAVSVSETAASVDPDAAEWGSVSSTTHSTTHDAPATSNPVQPNSTDEWSASVATPVDNKTEGGKVAAVDPDAAEWGSVSSTTHSATHDAPVTSNPTDEWSTSAAAPVDNKAEGGKVASINETASVDPDAAEWGSVSSTTQSAIHDAPATSNSVQPDSSASGNVSNPADEWSTSDSAPVDSKVVSSSETASVDPDAAEWRSVDNTTTSTTFDAPVTSNSVQPDSVNVDSTTVASSTVVSETNGTTIANEAVSADSTPDLESPSTHDKPDSVDTNEACAKDF</sequence>
<reference evidence="4" key="1">
    <citation type="submission" date="2022-11" db="UniProtKB">
        <authorList>
            <consortium name="WormBaseParasite"/>
        </authorList>
    </citation>
    <scope>IDENTIFICATION</scope>
</reference>
<keyword evidence="3" id="KW-1185">Reference proteome</keyword>
<organism evidence="3 4">
    <name type="scientific">Plectus sambesii</name>
    <dbReference type="NCBI Taxonomy" id="2011161"/>
    <lineage>
        <taxon>Eukaryota</taxon>
        <taxon>Metazoa</taxon>
        <taxon>Ecdysozoa</taxon>
        <taxon>Nematoda</taxon>
        <taxon>Chromadorea</taxon>
        <taxon>Plectida</taxon>
        <taxon>Plectina</taxon>
        <taxon>Plectoidea</taxon>
        <taxon>Plectidae</taxon>
        <taxon>Plectus</taxon>
    </lineage>
</organism>
<feature type="compositionally biased region" description="Low complexity" evidence="1">
    <location>
        <begin position="724"/>
        <end position="740"/>
    </location>
</feature>
<feature type="region of interest" description="Disordered" evidence="1">
    <location>
        <begin position="252"/>
        <end position="365"/>
    </location>
</feature>
<feature type="compositionally biased region" description="Low complexity" evidence="1">
    <location>
        <begin position="926"/>
        <end position="943"/>
    </location>
</feature>
<dbReference type="SMART" id="SM00333">
    <property type="entry name" value="TUDOR"/>
    <property type="match status" value="1"/>
</dbReference>
<feature type="compositionally biased region" description="Polar residues" evidence="1">
    <location>
        <begin position="473"/>
        <end position="524"/>
    </location>
</feature>
<dbReference type="WBParaSite" id="PSAMB.scaffold4869size13304.g25359.t1">
    <property type="protein sequence ID" value="PSAMB.scaffold4869size13304.g25359.t1"/>
    <property type="gene ID" value="PSAMB.scaffold4869size13304.g25359"/>
</dbReference>
<feature type="compositionally biased region" description="Polar residues" evidence="1">
    <location>
        <begin position="741"/>
        <end position="755"/>
    </location>
</feature>
<dbReference type="InterPro" id="IPR035437">
    <property type="entry name" value="SNase_OB-fold_sf"/>
</dbReference>
<name>A0A914WNV9_9BILA</name>
<protein>
    <submittedName>
        <fullName evidence="4">Tudor domain-containing protein</fullName>
    </submittedName>
</protein>
<feature type="compositionally biased region" description="Low complexity" evidence="1">
    <location>
        <begin position="446"/>
        <end position="463"/>
    </location>
</feature>
<feature type="compositionally biased region" description="Basic and acidic residues" evidence="1">
    <location>
        <begin position="400"/>
        <end position="426"/>
    </location>
</feature>
<evidence type="ECO:0000256" key="1">
    <source>
        <dbReference type="SAM" id="MobiDB-lite"/>
    </source>
</evidence>
<dbReference type="PROSITE" id="PS50304">
    <property type="entry name" value="TUDOR"/>
    <property type="match status" value="1"/>
</dbReference>
<dbReference type="Gene3D" id="2.40.50.90">
    <property type="match status" value="1"/>
</dbReference>
<feature type="compositionally biased region" description="Polar residues" evidence="1">
    <location>
        <begin position="595"/>
        <end position="622"/>
    </location>
</feature>
<dbReference type="AlphaFoldDB" id="A0A914WNV9"/>
<feature type="domain" description="Tudor" evidence="2">
    <location>
        <begin position="103"/>
        <end position="162"/>
    </location>
</feature>
<dbReference type="GO" id="GO:0005737">
    <property type="term" value="C:cytoplasm"/>
    <property type="evidence" value="ECO:0007669"/>
    <property type="project" value="UniProtKB-ARBA"/>
</dbReference>
<feature type="compositionally biased region" description="Polar residues" evidence="1">
    <location>
        <begin position="794"/>
        <end position="806"/>
    </location>
</feature>
<feature type="compositionally biased region" description="Polar residues" evidence="1">
    <location>
        <begin position="666"/>
        <end position="692"/>
    </location>
</feature>
<evidence type="ECO:0000259" key="2">
    <source>
        <dbReference type="PROSITE" id="PS50304"/>
    </source>
</evidence>
<feature type="compositionally biased region" description="Polar residues" evidence="1">
    <location>
        <begin position="837"/>
        <end position="878"/>
    </location>
</feature>
<dbReference type="Proteomes" id="UP000887566">
    <property type="component" value="Unplaced"/>
</dbReference>
<evidence type="ECO:0000313" key="3">
    <source>
        <dbReference type="Proteomes" id="UP000887566"/>
    </source>
</evidence>
<feature type="compositionally biased region" description="Gly residues" evidence="1">
    <location>
        <begin position="298"/>
        <end position="344"/>
    </location>
</feature>
<dbReference type="PANTHER" id="PTHR16442">
    <property type="entry name" value="RING FINGER PROTEIN 17"/>
    <property type="match status" value="1"/>
</dbReference>
<dbReference type="Pfam" id="PF00567">
    <property type="entry name" value="TUDOR"/>
    <property type="match status" value="1"/>
</dbReference>
<feature type="compositionally biased region" description="Polar residues" evidence="1">
    <location>
        <begin position="904"/>
        <end position="925"/>
    </location>
</feature>
<dbReference type="PANTHER" id="PTHR16442:SF1">
    <property type="entry name" value="RING FINGER PROTEIN 17"/>
    <property type="match status" value="1"/>
</dbReference>
<dbReference type="SUPFAM" id="SSF63748">
    <property type="entry name" value="Tudor/PWWP/MBT"/>
    <property type="match status" value="1"/>
</dbReference>
<dbReference type="FunFam" id="2.30.30.140:FF:000018">
    <property type="entry name" value="Serine/threonine-protein kinase 31"/>
    <property type="match status" value="1"/>
</dbReference>
<evidence type="ECO:0000313" key="4">
    <source>
        <dbReference type="WBParaSite" id="PSAMB.scaffold4869size13304.g25359.t1"/>
    </source>
</evidence>
<feature type="region of interest" description="Disordered" evidence="1">
    <location>
        <begin position="392"/>
        <end position="983"/>
    </location>
</feature>
<dbReference type="Gene3D" id="2.30.30.140">
    <property type="match status" value="1"/>
</dbReference>